<keyword evidence="3" id="KW-0732">Signal</keyword>
<name>A0A7S2CBD3_9DINO</name>
<feature type="compositionally biased region" description="Low complexity" evidence="1">
    <location>
        <begin position="196"/>
        <end position="220"/>
    </location>
</feature>
<organism evidence="4">
    <name type="scientific">Alexandrium andersonii</name>
    <dbReference type="NCBI Taxonomy" id="327968"/>
    <lineage>
        <taxon>Eukaryota</taxon>
        <taxon>Sar</taxon>
        <taxon>Alveolata</taxon>
        <taxon>Dinophyceae</taxon>
        <taxon>Gonyaulacales</taxon>
        <taxon>Pyrocystaceae</taxon>
        <taxon>Alexandrium</taxon>
    </lineage>
</organism>
<dbReference type="AlphaFoldDB" id="A0A7S2CBD3"/>
<dbReference type="EMBL" id="HBGQ01034372">
    <property type="protein sequence ID" value="CAD9421109.1"/>
    <property type="molecule type" value="Transcribed_RNA"/>
</dbReference>
<accession>A0A7S2CBD3</accession>
<feature type="chain" id="PRO_5030852097" evidence="3">
    <location>
        <begin position="21"/>
        <end position="230"/>
    </location>
</feature>
<feature type="region of interest" description="Disordered" evidence="1">
    <location>
        <begin position="196"/>
        <end position="230"/>
    </location>
</feature>
<protein>
    <submittedName>
        <fullName evidence="4">Uncharacterized protein</fullName>
    </submittedName>
</protein>
<proteinExistence type="predicted"/>
<feature type="transmembrane region" description="Helical" evidence="2">
    <location>
        <begin position="151"/>
        <end position="170"/>
    </location>
</feature>
<evidence type="ECO:0000256" key="1">
    <source>
        <dbReference type="SAM" id="MobiDB-lite"/>
    </source>
</evidence>
<evidence type="ECO:0000256" key="2">
    <source>
        <dbReference type="SAM" id="Phobius"/>
    </source>
</evidence>
<gene>
    <name evidence="4" type="ORF">AAND1436_LOCUS16953</name>
</gene>
<feature type="signal peptide" evidence="3">
    <location>
        <begin position="1"/>
        <end position="20"/>
    </location>
</feature>
<keyword evidence="2" id="KW-0812">Transmembrane</keyword>
<keyword evidence="2" id="KW-0472">Membrane</keyword>
<evidence type="ECO:0000313" key="4">
    <source>
        <dbReference type="EMBL" id="CAD9421109.1"/>
    </source>
</evidence>
<reference evidence="4" key="1">
    <citation type="submission" date="2021-01" db="EMBL/GenBank/DDBJ databases">
        <authorList>
            <person name="Corre E."/>
            <person name="Pelletier E."/>
            <person name="Niang G."/>
            <person name="Scheremetjew M."/>
            <person name="Finn R."/>
            <person name="Kale V."/>
            <person name="Holt S."/>
            <person name="Cochrane G."/>
            <person name="Meng A."/>
            <person name="Brown T."/>
            <person name="Cohen L."/>
        </authorList>
    </citation>
    <scope>NUCLEOTIDE SEQUENCE</scope>
    <source>
        <strain evidence="4">CCMP2222</strain>
    </source>
</reference>
<keyword evidence="2" id="KW-1133">Transmembrane helix</keyword>
<sequence>MAAMRTLFVCLALAPAVLEAKKEKVGKTKPIITTDIVYGTVELFYDLYDETRGFVMEKAAPVVSPIMEQASANLPKDPIAEICSKAGVEKKMVMSKIAEAQAAVLQVKSLVAEKSALVYEPLNSVSVALITKFESALPKYAGLIPKTPGDLFLFLVYFTMVLYVIFKVVMRILRIVLGIFCCVCCCGCCRRGKTAKPAAAKGSKAAQKGKAATEGKAATASNSKSKNGKK</sequence>
<evidence type="ECO:0000256" key="3">
    <source>
        <dbReference type="SAM" id="SignalP"/>
    </source>
</evidence>
<feature type="compositionally biased region" description="Polar residues" evidence="1">
    <location>
        <begin position="221"/>
        <end position="230"/>
    </location>
</feature>